<dbReference type="EMBL" id="ACCJ01000296">
    <property type="protein sequence ID" value="EEG54178.1"/>
    <property type="molecule type" value="Genomic_DNA"/>
</dbReference>
<reference evidence="1 2" key="1">
    <citation type="submission" date="2009-01" db="EMBL/GenBank/DDBJ databases">
        <authorList>
            <person name="Fulton L."/>
            <person name="Clifton S."/>
            <person name="Fulton B."/>
            <person name="Xu J."/>
            <person name="Minx P."/>
            <person name="Pepin K.H."/>
            <person name="Johnson M."/>
            <person name="Bhonagiri V."/>
            <person name="Nash W.E."/>
            <person name="Mardis E.R."/>
            <person name="Wilson R.K."/>
        </authorList>
    </citation>
    <scope>NUCLEOTIDE SEQUENCE [LARGE SCALE GENOMIC DNA]</scope>
    <source>
        <strain evidence="1 2">DSM 15981</strain>
    </source>
</reference>
<reference evidence="1 2" key="2">
    <citation type="submission" date="2009-02" db="EMBL/GenBank/DDBJ databases">
        <title>Draft genome sequence of Clostridium asparagiforme (DSM 15981).</title>
        <authorList>
            <person name="Sudarsanam P."/>
            <person name="Ley R."/>
            <person name="Guruge J."/>
            <person name="Turnbaugh P.J."/>
            <person name="Mahowald M."/>
            <person name="Liep D."/>
            <person name="Gordon J."/>
        </authorList>
    </citation>
    <scope>NUCLEOTIDE SEQUENCE [LARGE SCALE GENOMIC DNA]</scope>
    <source>
        <strain evidence="1 2">DSM 15981</strain>
    </source>
</reference>
<dbReference type="AlphaFoldDB" id="C0D3B9"/>
<evidence type="ECO:0000313" key="1">
    <source>
        <dbReference type="EMBL" id="EEG54178.1"/>
    </source>
</evidence>
<name>C0D3B9_9FIRM</name>
<organism evidence="1 2">
    <name type="scientific">[Clostridium] asparagiforme DSM 15981</name>
    <dbReference type="NCBI Taxonomy" id="518636"/>
    <lineage>
        <taxon>Bacteria</taxon>
        <taxon>Bacillati</taxon>
        <taxon>Bacillota</taxon>
        <taxon>Clostridia</taxon>
        <taxon>Lachnospirales</taxon>
        <taxon>Lachnospiraceae</taxon>
        <taxon>Enterocloster</taxon>
    </lineage>
</organism>
<sequence>MLKYYNFSDILSILFMAPVPYLGVKNQRCFLCILSKTSADYSVSICFVSGRHTV</sequence>
<keyword evidence="2" id="KW-1185">Reference proteome</keyword>
<dbReference type="Proteomes" id="UP000004756">
    <property type="component" value="Unassembled WGS sequence"/>
</dbReference>
<accession>C0D3B9</accession>
<comment type="caution">
    <text evidence="1">The sequence shown here is derived from an EMBL/GenBank/DDBJ whole genome shotgun (WGS) entry which is preliminary data.</text>
</comment>
<gene>
    <name evidence="1" type="ORF">CLOSTASPAR_03760</name>
</gene>
<proteinExistence type="predicted"/>
<protein>
    <submittedName>
        <fullName evidence="1">Uncharacterized protein</fullName>
    </submittedName>
</protein>
<evidence type="ECO:0000313" key="2">
    <source>
        <dbReference type="Proteomes" id="UP000004756"/>
    </source>
</evidence>
<dbReference type="HOGENOM" id="CLU_3041843_0_0_9"/>